<dbReference type="OrthoDB" id="3681559at2"/>
<dbReference type="STRING" id="153971.AWC19_15435"/>
<accession>A0A1X1ZAW2</accession>
<protein>
    <submittedName>
        <fullName evidence="2">Polyketide cyclase</fullName>
    </submittedName>
</protein>
<feature type="domain" description="SnoaL-like" evidence="1">
    <location>
        <begin position="3"/>
        <end position="112"/>
    </location>
</feature>
<evidence type="ECO:0000259" key="1">
    <source>
        <dbReference type="Pfam" id="PF12680"/>
    </source>
</evidence>
<evidence type="ECO:0000313" key="3">
    <source>
        <dbReference type="Proteomes" id="UP000193529"/>
    </source>
</evidence>
<comment type="caution">
    <text evidence="2">The sequence shown here is derived from an EMBL/GenBank/DDBJ whole genome shotgun (WGS) entry which is preliminary data.</text>
</comment>
<dbReference type="InterPro" id="IPR037401">
    <property type="entry name" value="SnoaL-like"/>
</dbReference>
<evidence type="ECO:0000313" key="2">
    <source>
        <dbReference type="EMBL" id="ORW20484.1"/>
    </source>
</evidence>
<name>A0A1X1ZAW2_9MYCO</name>
<keyword evidence="3" id="KW-1185">Reference proteome</keyword>
<reference evidence="2 3" key="1">
    <citation type="submission" date="2016-01" db="EMBL/GenBank/DDBJ databases">
        <title>The new phylogeny of the genus Mycobacterium.</title>
        <authorList>
            <person name="Tarcisio F."/>
            <person name="Conor M."/>
            <person name="Antonella G."/>
            <person name="Elisabetta G."/>
            <person name="Giulia F.S."/>
            <person name="Sara T."/>
            <person name="Anna F."/>
            <person name="Clotilde B."/>
            <person name="Roberto B."/>
            <person name="Veronica D.S."/>
            <person name="Fabio R."/>
            <person name="Monica P."/>
            <person name="Olivier J."/>
            <person name="Enrico T."/>
            <person name="Nicola S."/>
        </authorList>
    </citation>
    <scope>NUCLEOTIDE SEQUENCE [LARGE SCALE GENOMIC DNA]</scope>
    <source>
        <strain evidence="2 3">DSM 44572</strain>
    </source>
</reference>
<gene>
    <name evidence="2" type="ORF">AWC19_15435</name>
</gene>
<dbReference type="Proteomes" id="UP000193529">
    <property type="component" value="Unassembled WGS sequence"/>
</dbReference>
<dbReference type="AlphaFoldDB" id="A0A1X1ZAW2"/>
<organism evidence="2 3">
    <name type="scientific">Mycobacterium palustre</name>
    <dbReference type="NCBI Taxonomy" id="153971"/>
    <lineage>
        <taxon>Bacteria</taxon>
        <taxon>Bacillati</taxon>
        <taxon>Actinomycetota</taxon>
        <taxon>Actinomycetes</taxon>
        <taxon>Mycobacteriales</taxon>
        <taxon>Mycobacteriaceae</taxon>
        <taxon>Mycobacterium</taxon>
        <taxon>Mycobacterium simiae complex</taxon>
    </lineage>
</organism>
<sequence length="135" mass="14983">MLTRYWNAFAAKDVPAALACFTDDISYEDLAVQQIHRGKDSVQAFWDLYFEAAGDSFNAVQESLVVDEDSYSFEWTVSGVIDGSFGIFTGQGQQFTIRGISTGVIRGELIAQNRDYWNLADVLRQIGVSEVPALV</sequence>
<dbReference type="Gene3D" id="3.10.450.50">
    <property type="match status" value="1"/>
</dbReference>
<dbReference type="EMBL" id="LQPJ01000124">
    <property type="protein sequence ID" value="ORW20484.1"/>
    <property type="molecule type" value="Genomic_DNA"/>
</dbReference>
<dbReference type="Pfam" id="PF12680">
    <property type="entry name" value="SnoaL_2"/>
    <property type="match status" value="1"/>
</dbReference>
<proteinExistence type="predicted"/>
<dbReference type="InterPro" id="IPR032710">
    <property type="entry name" value="NTF2-like_dom_sf"/>
</dbReference>
<dbReference type="SUPFAM" id="SSF54427">
    <property type="entry name" value="NTF2-like"/>
    <property type="match status" value="1"/>
</dbReference>
<dbReference type="RefSeq" id="WP_014711257.1">
    <property type="nucleotide sequence ID" value="NZ_LQPJ01000124.1"/>
</dbReference>